<comment type="caution">
    <text evidence="2">The sequence shown here is derived from an EMBL/GenBank/DDBJ whole genome shotgun (WGS) entry which is preliminary data.</text>
</comment>
<sequence>MTPAHAAGNESYIGSVQLFAFNFEPIGWIRCEGQLLRIDQYPILFNLIGTKFGGDGVQTFRLPNMGNEYTPLASPLPSMYYYIKVDPGMFPIRN</sequence>
<dbReference type="AlphaFoldDB" id="A0A4Q0VW38"/>
<keyword evidence="3" id="KW-1185">Reference proteome</keyword>
<evidence type="ECO:0000313" key="2">
    <source>
        <dbReference type="EMBL" id="RXJ02302.1"/>
    </source>
</evidence>
<dbReference type="Gene3D" id="3.90.1340.10">
    <property type="entry name" value="Phage tail collar domain"/>
    <property type="match status" value="1"/>
</dbReference>
<dbReference type="Proteomes" id="UP000290649">
    <property type="component" value="Unassembled WGS sequence"/>
</dbReference>
<protein>
    <submittedName>
        <fullName evidence="2">Tail fiber protein</fullName>
    </submittedName>
</protein>
<accession>A0A4Q0VW38</accession>
<gene>
    <name evidence="2" type="ORF">DS745_07305</name>
</gene>
<evidence type="ECO:0000313" key="3">
    <source>
        <dbReference type="Proteomes" id="UP000290649"/>
    </source>
</evidence>
<dbReference type="OrthoDB" id="9810174at2"/>
<feature type="domain" description="Phage tail collar" evidence="1">
    <location>
        <begin position="14"/>
        <end position="67"/>
    </location>
</feature>
<organism evidence="2 3">
    <name type="scientific">Anaerobacillus alkaliphilus</name>
    <dbReference type="NCBI Taxonomy" id="1548597"/>
    <lineage>
        <taxon>Bacteria</taxon>
        <taxon>Bacillati</taxon>
        <taxon>Bacillota</taxon>
        <taxon>Bacilli</taxon>
        <taxon>Bacillales</taxon>
        <taxon>Bacillaceae</taxon>
        <taxon>Anaerobacillus</taxon>
    </lineage>
</organism>
<dbReference type="SUPFAM" id="SSF88874">
    <property type="entry name" value="Receptor-binding domain of short tail fibre protein gp12"/>
    <property type="match status" value="1"/>
</dbReference>
<proteinExistence type="predicted"/>
<dbReference type="EMBL" id="QOUX01000026">
    <property type="protein sequence ID" value="RXJ02302.1"/>
    <property type="molecule type" value="Genomic_DNA"/>
</dbReference>
<dbReference type="Pfam" id="PF07484">
    <property type="entry name" value="Collar"/>
    <property type="match status" value="1"/>
</dbReference>
<dbReference type="InterPro" id="IPR011083">
    <property type="entry name" value="Phage_tail_collar_dom"/>
</dbReference>
<reference evidence="2 3" key="1">
    <citation type="journal article" date="2019" name="Int. J. Syst. Evol. Microbiol.">
        <title>Anaerobacillus alkaliphilus sp. nov., a novel alkaliphilic and moderately halophilic bacterium.</title>
        <authorList>
            <person name="Borsodi A.K."/>
            <person name="Aszalos J.M."/>
            <person name="Bihari P."/>
            <person name="Nagy I."/>
            <person name="Schumann P."/>
            <person name="Sproer C."/>
            <person name="Kovacs A.L."/>
            <person name="Boka K."/>
            <person name="Dobosy P."/>
            <person name="Ovari M."/>
            <person name="Szili-Kovacs T."/>
            <person name="Toth E."/>
        </authorList>
    </citation>
    <scope>NUCLEOTIDE SEQUENCE [LARGE SCALE GENOMIC DNA]</scope>
    <source>
        <strain evidence="2 3">B16-10</strain>
    </source>
</reference>
<dbReference type="InterPro" id="IPR037053">
    <property type="entry name" value="Phage_tail_collar_dom_sf"/>
</dbReference>
<name>A0A4Q0VW38_9BACI</name>
<evidence type="ECO:0000259" key="1">
    <source>
        <dbReference type="Pfam" id="PF07484"/>
    </source>
</evidence>